<evidence type="ECO:0000313" key="2">
    <source>
        <dbReference type="Proteomes" id="UP000584587"/>
    </source>
</evidence>
<dbReference type="Proteomes" id="UP000584587">
    <property type="component" value="Unassembled WGS sequence"/>
</dbReference>
<comment type="caution">
    <text evidence="1">The sequence shown here is derived from an EMBL/GenBank/DDBJ whole genome shotgun (WGS) entry which is preliminary data.</text>
</comment>
<protein>
    <submittedName>
        <fullName evidence="1">Uncharacterized protein</fullName>
    </submittedName>
</protein>
<reference evidence="1 2" key="1">
    <citation type="submission" date="2020-04" db="EMBL/GenBank/DDBJ databases">
        <title>Complete genome sequence of Spiroplasma platyhelix ATCC 51748, an insect isolate.</title>
        <authorList>
            <person name="Green E.A."/>
            <person name="Klassen J.L."/>
        </authorList>
    </citation>
    <scope>NUCLEOTIDE SEQUENCE [LARGE SCALE GENOMIC DNA]</scope>
    <source>
        <strain evidence="1 2">PALS-1</strain>
    </source>
</reference>
<keyword evidence="2" id="KW-1185">Reference proteome</keyword>
<gene>
    <name evidence="1" type="ORF">HER12_02345</name>
</gene>
<accession>A0A846U9P8</accession>
<dbReference type="EMBL" id="JAAVVK010000002">
    <property type="protein sequence ID" value="NKE38593.1"/>
    <property type="molecule type" value="Genomic_DNA"/>
</dbReference>
<organism evidence="1 2">
    <name type="scientific">Spiroplasma platyhelix PALS-1</name>
    <dbReference type="NCBI Taxonomy" id="1276218"/>
    <lineage>
        <taxon>Bacteria</taxon>
        <taxon>Bacillati</taxon>
        <taxon>Mycoplasmatota</taxon>
        <taxon>Mollicutes</taxon>
        <taxon>Entomoplasmatales</taxon>
        <taxon>Spiroplasmataceae</taxon>
        <taxon>Spiroplasma</taxon>
    </lineage>
</organism>
<proteinExistence type="predicted"/>
<dbReference type="AlphaFoldDB" id="A0A846U9P8"/>
<sequence length="642" mass="76660">MGRFIEILKEFQNNSQSLSLTYLTAKFSLTIRTLQRDIQRINTLLSEISNCKIIKSKDRLILIGDNSDFAINNLLKKFLKLSNNNEIKTYQLLLFFIWENQPLSNSKLISFTSGNLYSLKQQLDLINSFFQYYQLNLSLKFKTKKGWLLAGSEQDLRLLATNILINLSHNASNPSNYLESNLFHLINKLKEVLVNSSIYKFYYSEILYFLIMVVRRIKIDKLLNNYDCHQLLTQLVNCEKTIKKHCDELINLLQRNFALKFNQHEMDYLKSVMFFNQKHFNNSLFSKLMLELKNLIKDLIFKKYQLTLLVKNFKLTLNNFLTENYLRFLFNLYQSFNFNEVKKSPFSNDDSYFYGWEILNIINFAFKQFNININFNLFVNDYWLMNFNSLYLRNSQKNWIIPLYYQENLASYSELNKVLLFIKNKYPNIILKSLDINNNVYQWNILNKQYMILLDDTPSLKLSQFEQILPIKYHHLTLNQLQTSIDLMIEKIMFNKISSSILVLDFFLKQKFYSLKTFLTLFQALLIRKFKINWIDFDLKDAFIDQKFSEANILLVHKLIPINNIDLPIILIYLKNPLFFHKRNPIHFIFILINNSNNLYQYDWMSSYLNLIKNNFNIKITSIKKLIQVCSNSLSHKSLVRN</sequence>
<name>A0A846U9P8_9MOLU</name>
<dbReference type="RefSeq" id="WP_168105071.1">
    <property type="nucleotide sequence ID" value="NZ_CP051215.1"/>
</dbReference>
<evidence type="ECO:0000313" key="1">
    <source>
        <dbReference type="EMBL" id="NKE38593.1"/>
    </source>
</evidence>